<keyword evidence="2" id="KW-1185">Reference proteome</keyword>
<dbReference type="Proteomes" id="UP000053825">
    <property type="component" value="Unassembled WGS sequence"/>
</dbReference>
<sequence length="53" mass="6326">YQNRVSRVVATFENSVAEVDQPHTGRKLSERWMVAGRGCYVKDHEFAYRRRRI</sequence>
<name>A0A0L7QLQ3_9HYME</name>
<organism evidence="1 2">
    <name type="scientific">Habropoda laboriosa</name>
    <dbReference type="NCBI Taxonomy" id="597456"/>
    <lineage>
        <taxon>Eukaryota</taxon>
        <taxon>Metazoa</taxon>
        <taxon>Ecdysozoa</taxon>
        <taxon>Arthropoda</taxon>
        <taxon>Hexapoda</taxon>
        <taxon>Insecta</taxon>
        <taxon>Pterygota</taxon>
        <taxon>Neoptera</taxon>
        <taxon>Endopterygota</taxon>
        <taxon>Hymenoptera</taxon>
        <taxon>Apocrita</taxon>
        <taxon>Aculeata</taxon>
        <taxon>Apoidea</taxon>
        <taxon>Anthophila</taxon>
        <taxon>Apidae</taxon>
        <taxon>Habropoda</taxon>
    </lineage>
</organism>
<dbReference type="EMBL" id="KQ414909">
    <property type="protein sequence ID" value="KOC59568.1"/>
    <property type="molecule type" value="Genomic_DNA"/>
</dbReference>
<accession>A0A0L7QLQ3</accession>
<proteinExistence type="predicted"/>
<protein>
    <submittedName>
        <fullName evidence="1">Uncharacterized protein</fullName>
    </submittedName>
</protein>
<gene>
    <name evidence="1" type="ORF">WH47_11557</name>
</gene>
<reference evidence="1 2" key="1">
    <citation type="submission" date="2015-07" db="EMBL/GenBank/DDBJ databases">
        <title>The genome of Habropoda laboriosa.</title>
        <authorList>
            <person name="Pan H."/>
            <person name="Kapheim K."/>
        </authorList>
    </citation>
    <scope>NUCLEOTIDE SEQUENCE [LARGE SCALE GENOMIC DNA]</scope>
    <source>
        <strain evidence="1">0110345459</strain>
    </source>
</reference>
<feature type="non-terminal residue" evidence="1">
    <location>
        <position position="1"/>
    </location>
</feature>
<dbReference type="AlphaFoldDB" id="A0A0L7QLQ3"/>
<evidence type="ECO:0000313" key="2">
    <source>
        <dbReference type="Proteomes" id="UP000053825"/>
    </source>
</evidence>
<evidence type="ECO:0000313" key="1">
    <source>
        <dbReference type="EMBL" id="KOC59568.1"/>
    </source>
</evidence>